<protein>
    <submittedName>
        <fullName evidence="1">YheC/D like ATP-grasp</fullName>
    </submittedName>
</protein>
<sequence length="441" mass="49823">MNSLLQSGWLAINGTDGKAVFIPRYKKANPFSSSTVAMTVGSRMRKRVHIQPPDYKHPSGYLLPVRLKPIRDKEYKAGPFVAILTSPSGNFFRGNPSNFADIIQTGRRLGVTVFVLTPKGLNQKSDTVQGFLLTTRDAKKRWIPATLPMPDIVYNRIPNRMLEQQIREQNALSYFMSMPEIHLFNPSFFNKWTLFLQMKRSPQLASLLPDTKRWDPGEPLTAMTQNHRVFFLKPINGKAGQGMIRVIREKDGYQVTLQSKQGKIHHLAKNPDSLRNILSSFTQDKSYILQQGIPLAQYKGRPFDLRVLMQKDGSGRWTPTGIGIRVAGKESISTHVPMGGSIANTSSVLRSTFPKHDSAMRKHIEQTAQAIASHIEREEGNNLGEMSLDLGMEASGRLWFFEANAKPMKFDEPNIRKRSLQKLIQYFLYLSGFVFGTRKGG</sequence>
<dbReference type="Pfam" id="PF14398">
    <property type="entry name" value="ATPgrasp_YheCD"/>
    <property type="match status" value="1"/>
</dbReference>
<dbReference type="Proteomes" id="UP000315636">
    <property type="component" value="Unassembled WGS sequence"/>
</dbReference>
<proteinExistence type="predicted"/>
<accession>A0A521ADW0</accession>
<gene>
    <name evidence="1" type="ORF">SAMN06264849_10183</name>
</gene>
<dbReference type="SUPFAM" id="SSF56059">
    <property type="entry name" value="Glutathione synthetase ATP-binding domain-like"/>
    <property type="match status" value="1"/>
</dbReference>
<evidence type="ECO:0000313" key="1">
    <source>
        <dbReference type="EMBL" id="SMO32961.1"/>
    </source>
</evidence>
<keyword evidence="2" id="KW-1185">Reference proteome</keyword>
<dbReference type="AlphaFoldDB" id="A0A521ADW0"/>
<reference evidence="1 2" key="1">
    <citation type="submission" date="2017-05" db="EMBL/GenBank/DDBJ databases">
        <authorList>
            <person name="Varghese N."/>
            <person name="Submissions S."/>
        </authorList>
    </citation>
    <scope>NUCLEOTIDE SEQUENCE [LARGE SCALE GENOMIC DNA]</scope>
    <source>
        <strain evidence="1 2">DSM 45474</strain>
    </source>
</reference>
<dbReference type="OrthoDB" id="7869153at2"/>
<name>A0A521ADW0_9BACL</name>
<dbReference type="InterPro" id="IPR026838">
    <property type="entry name" value="YheC/D"/>
</dbReference>
<evidence type="ECO:0000313" key="2">
    <source>
        <dbReference type="Proteomes" id="UP000315636"/>
    </source>
</evidence>
<dbReference type="EMBL" id="FXTI01000001">
    <property type="protein sequence ID" value="SMO32961.1"/>
    <property type="molecule type" value="Genomic_DNA"/>
</dbReference>
<dbReference type="RefSeq" id="WP_142503802.1">
    <property type="nucleotide sequence ID" value="NZ_FXTI01000001.1"/>
</dbReference>
<organism evidence="1 2">
    <name type="scientific">Melghirimyces algeriensis</name>
    <dbReference type="NCBI Taxonomy" id="910412"/>
    <lineage>
        <taxon>Bacteria</taxon>
        <taxon>Bacillati</taxon>
        <taxon>Bacillota</taxon>
        <taxon>Bacilli</taxon>
        <taxon>Bacillales</taxon>
        <taxon>Thermoactinomycetaceae</taxon>
        <taxon>Melghirimyces</taxon>
    </lineage>
</organism>